<dbReference type="GO" id="GO:0003677">
    <property type="term" value="F:DNA binding"/>
    <property type="evidence" value="ECO:0007669"/>
    <property type="project" value="InterPro"/>
</dbReference>
<dbReference type="SUPFAM" id="SSF47413">
    <property type="entry name" value="lambda repressor-like DNA-binding domains"/>
    <property type="match status" value="1"/>
</dbReference>
<gene>
    <name evidence="1" type="ORF">FHW23_000077</name>
</gene>
<dbReference type="RefSeq" id="WP_182514813.1">
    <property type="nucleotide sequence ID" value="NZ_JACGXP010000001.1"/>
</dbReference>
<sequence>MTRPSAESADRRAALAVELRRLHRKGVSQRGLAERFGINRRTVSALLAGPAARASVVGKRSAPVMAPFEQAVLHLLQAGVRSPAAVRRRLIADHGLPPSTAASTVRDFVNRRLGAASPLRPSTGVRFGDTASGAVEWYTPPEFFAALTDDNGAPINFDVDVAAPGVKGIVTNPHVSVPAGRFITKDLDALDPSTSWGTRTKCWMNPPYGSLLPKFTRRAVAHAADGGEVLALLPARTDTRWWHSTVMAHAHAVVFNRSRVRFIDSSGRRGESPAFGQVLVAYGPTFADLLERVALGPAALGSFVRLRDDAGQTRNQEEEAA</sequence>
<comment type="caution">
    <text evidence="1">The sequence shown here is derived from an EMBL/GenBank/DDBJ whole genome shotgun (WGS) entry which is preliminary data.</text>
</comment>
<dbReference type="Proteomes" id="UP000590225">
    <property type="component" value="Unassembled WGS sequence"/>
</dbReference>
<organism evidence="1 2">
    <name type="scientific">Curtobacterium pusillum</name>
    <dbReference type="NCBI Taxonomy" id="69373"/>
    <lineage>
        <taxon>Bacteria</taxon>
        <taxon>Bacillati</taxon>
        <taxon>Actinomycetota</taxon>
        <taxon>Actinomycetes</taxon>
        <taxon>Micrococcales</taxon>
        <taxon>Microbacteriaceae</taxon>
        <taxon>Curtobacterium</taxon>
    </lineage>
</organism>
<dbReference type="GO" id="GO:0009007">
    <property type="term" value="F:site-specific DNA-methyltransferase (adenine-specific) activity"/>
    <property type="evidence" value="ECO:0007669"/>
    <property type="project" value="InterPro"/>
</dbReference>
<evidence type="ECO:0000313" key="1">
    <source>
        <dbReference type="EMBL" id="MBA8988845.1"/>
    </source>
</evidence>
<dbReference type="InterPro" id="IPR008593">
    <property type="entry name" value="Dam_MeTrfase"/>
</dbReference>
<reference evidence="1 2" key="1">
    <citation type="submission" date="2020-07" db="EMBL/GenBank/DDBJ databases">
        <title>Above-ground endophytic microbial communities from plants in different locations in the United States.</title>
        <authorList>
            <person name="Frank C."/>
        </authorList>
    </citation>
    <scope>NUCLEOTIDE SEQUENCE [LARGE SCALE GENOMIC DNA]</scope>
    <source>
        <strain evidence="1 2">WPL5_2</strain>
    </source>
</reference>
<dbReference type="EMBL" id="JACGXP010000001">
    <property type="protein sequence ID" value="MBA8988845.1"/>
    <property type="molecule type" value="Genomic_DNA"/>
</dbReference>
<name>A0AAW3T2J6_9MICO</name>
<dbReference type="Pfam" id="PF05869">
    <property type="entry name" value="Dam"/>
    <property type="match status" value="1"/>
</dbReference>
<evidence type="ECO:0000313" key="2">
    <source>
        <dbReference type="Proteomes" id="UP000590225"/>
    </source>
</evidence>
<accession>A0AAW3T2J6</accession>
<proteinExistence type="predicted"/>
<protein>
    <recommendedName>
        <fullName evidence="3">Helix-turn-helix domain-containing protein</fullName>
    </recommendedName>
</protein>
<dbReference type="AlphaFoldDB" id="A0AAW3T2J6"/>
<evidence type="ECO:0008006" key="3">
    <source>
        <dbReference type="Google" id="ProtNLM"/>
    </source>
</evidence>
<dbReference type="InterPro" id="IPR010982">
    <property type="entry name" value="Lambda_DNA-bd_dom_sf"/>
</dbReference>
<dbReference type="GO" id="GO:0009307">
    <property type="term" value="P:DNA restriction-modification system"/>
    <property type="evidence" value="ECO:0007669"/>
    <property type="project" value="InterPro"/>
</dbReference>